<proteinExistence type="predicted"/>
<feature type="chain" id="PRO_5016302199" description="Spondin domain-containing protein" evidence="1">
    <location>
        <begin position="29"/>
        <end position="246"/>
    </location>
</feature>
<sequence length="246" mass="25703">MSIIKQMTHKRLTASMVIATLFSLSACSDNGNDSMDTPEPPPVPVPVPTQDYRVTVTNLTANQPMSPIALIRHQADMTAWQTGAAASLPLETLAESGDSAGFADMEGVDALVKGQGILAPGMKESIELKLNPDEVASISVLTMLVNTNDAFAGLNSMSLADLAVNATVTFNSIAYDAGTEANSEAKGTIPGPADGGEGFNATRDDVDRVHAHPGVISADDGLADSVLSASHRFDNPVLTISIERLR</sequence>
<organism evidence="3 4">
    <name type="scientific">Shewanella benthica</name>
    <dbReference type="NCBI Taxonomy" id="43661"/>
    <lineage>
        <taxon>Bacteria</taxon>
        <taxon>Pseudomonadati</taxon>
        <taxon>Pseudomonadota</taxon>
        <taxon>Gammaproteobacteria</taxon>
        <taxon>Alteromonadales</taxon>
        <taxon>Shewanellaceae</taxon>
        <taxon>Shewanella</taxon>
    </lineage>
</organism>
<dbReference type="OrthoDB" id="5188840at2"/>
<evidence type="ECO:0000259" key="2">
    <source>
        <dbReference type="Pfam" id="PF06468"/>
    </source>
</evidence>
<gene>
    <name evidence="3" type="ORF">SHEWBE_0054</name>
</gene>
<dbReference type="KEGG" id="sbk:SHEWBE_0054"/>
<dbReference type="AlphaFoldDB" id="A0A330LVY5"/>
<protein>
    <recommendedName>
        <fullName evidence="2">Spondin domain-containing protein</fullName>
    </recommendedName>
</protein>
<dbReference type="PROSITE" id="PS51257">
    <property type="entry name" value="PROKAR_LIPOPROTEIN"/>
    <property type="match status" value="1"/>
</dbReference>
<keyword evidence="1" id="KW-0732">Signal</keyword>
<dbReference type="RefSeq" id="WP_112350758.1">
    <property type="nucleotide sequence ID" value="NZ_LS483452.1"/>
</dbReference>
<dbReference type="EMBL" id="LS483452">
    <property type="protein sequence ID" value="SQH74055.1"/>
    <property type="molecule type" value="Genomic_DNA"/>
</dbReference>
<dbReference type="Gene3D" id="2.60.40.2130">
    <property type="entry name" value="F-spondin domain"/>
    <property type="match status" value="1"/>
</dbReference>
<dbReference type="InterPro" id="IPR009465">
    <property type="entry name" value="Spondin_N"/>
</dbReference>
<reference evidence="4" key="1">
    <citation type="submission" date="2018-06" db="EMBL/GenBank/DDBJ databases">
        <authorList>
            <person name="Cea G.-C."/>
            <person name="William W."/>
        </authorList>
    </citation>
    <scope>NUCLEOTIDE SEQUENCE [LARGE SCALE GENOMIC DNA]</scope>
    <source>
        <strain evidence="4">DB21MT-2</strain>
    </source>
</reference>
<name>A0A330LVY5_9GAMM</name>
<feature type="domain" description="Spondin" evidence="2">
    <location>
        <begin position="66"/>
        <end position="181"/>
    </location>
</feature>
<accession>A0A330LVY5</accession>
<dbReference type="NCBIfam" id="NF038123">
    <property type="entry name" value="NF038123_dom"/>
    <property type="match status" value="1"/>
</dbReference>
<dbReference type="Proteomes" id="UP000250123">
    <property type="component" value="Chromosome SHEWBE"/>
</dbReference>
<dbReference type="Pfam" id="PF06468">
    <property type="entry name" value="Spond_N"/>
    <property type="match status" value="1"/>
</dbReference>
<evidence type="ECO:0000313" key="4">
    <source>
        <dbReference type="Proteomes" id="UP000250123"/>
    </source>
</evidence>
<dbReference type="InterPro" id="IPR038678">
    <property type="entry name" value="Spondin_N_sf"/>
</dbReference>
<evidence type="ECO:0000256" key="1">
    <source>
        <dbReference type="SAM" id="SignalP"/>
    </source>
</evidence>
<evidence type="ECO:0000313" key="3">
    <source>
        <dbReference type="EMBL" id="SQH74055.1"/>
    </source>
</evidence>
<feature type="signal peptide" evidence="1">
    <location>
        <begin position="1"/>
        <end position="28"/>
    </location>
</feature>